<evidence type="ECO:0008006" key="4">
    <source>
        <dbReference type="Google" id="ProtNLM"/>
    </source>
</evidence>
<dbReference type="Proteomes" id="UP000287033">
    <property type="component" value="Unassembled WGS sequence"/>
</dbReference>
<accession>A0A401SRM7</accession>
<reference evidence="2 3" key="1">
    <citation type="journal article" date="2018" name="Nat. Ecol. Evol.">
        <title>Shark genomes provide insights into elasmobranch evolution and the origin of vertebrates.</title>
        <authorList>
            <person name="Hara Y"/>
            <person name="Yamaguchi K"/>
            <person name="Onimaru K"/>
            <person name="Kadota M"/>
            <person name="Koyanagi M"/>
            <person name="Keeley SD"/>
            <person name="Tatsumi K"/>
            <person name="Tanaka K"/>
            <person name="Motone F"/>
            <person name="Kageyama Y"/>
            <person name="Nozu R"/>
            <person name="Adachi N"/>
            <person name="Nishimura O"/>
            <person name="Nakagawa R"/>
            <person name="Tanegashima C"/>
            <person name="Kiyatake I"/>
            <person name="Matsumoto R"/>
            <person name="Murakumo K"/>
            <person name="Nishida K"/>
            <person name="Terakita A"/>
            <person name="Kuratani S"/>
            <person name="Sato K"/>
            <person name="Hyodo S Kuraku.S."/>
        </authorList>
    </citation>
    <scope>NUCLEOTIDE SEQUENCE [LARGE SCALE GENOMIC DNA]</scope>
</reference>
<gene>
    <name evidence="2" type="ORF">chiPu_0011469</name>
</gene>
<name>A0A401SRM7_CHIPU</name>
<dbReference type="AlphaFoldDB" id="A0A401SRM7"/>
<keyword evidence="3" id="KW-1185">Reference proteome</keyword>
<dbReference type="InterPro" id="IPR009079">
    <property type="entry name" value="4_helix_cytokine-like_core"/>
</dbReference>
<comment type="caution">
    <text evidence="2">The sequence shown here is derived from an EMBL/GenBank/DDBJ whole genome shotgun (WGS) entry which is preliminary data.</text>
</comment>
<dbReference type="GO" id="GO:0005125">
    <property type="term" value="F:cytokine activity"/>
    <property type="evidence" value="ECO:0007669"/>
    <property type="project" value="InterPro"/>
</dbReference>
<dbReference type="GO" id="GO:0045639">
    <property type="term" value="P:positive regulation of myeloid cell differentiation"/>
    <property type="evidence" value="ECO:0007669"/>
    <property type="project" value="InterPro"/>
</dbReference>
<protein>
    <recommendedName>
        <fullName evidence="4">Interleukin-6</fullName>
    </recommendedName>
</protein>
<proteinExistence type="predicted"/>
<dbReference type="InterPro" id="IPR040117">
    <property type="entry name" value="GCSF/MGF"/>
</dbReference>
<evidence type="ECO:0000313" key="2">
    <source>
        <dbReference type="EMBL" id="GCC33003.1"/>
    </source>
</evidence>
<feature type="coiled-coil region" evidence="1">
    <location>
        <begin position="118"/>
        <end position="145"/>
    </location>
</feature>
<dbReference type="OrthoDB" id="10365455at2759"/>
<dbReference type="PANTHER" id="PTHR10511">
    <property type="entry name" value="GRANULOCYTE COLONY-STIMULATING FACTOR"/>
    <property type="match status" value="1"/>
</dbReference>
<dbReference type="PANTHER" id="PTHR10511:SF2">
    <property type="entry name" value="GRANULOCYTE COLONY-STIMULATING FACTOR"/>
    <property type="match status" value="1"/>
</dbReference>
<keyword evidence="1" id="KW-0175">Coiled coil</keyword>
<dbReference type="EMBL" id="BEZZ01000478">
    <property type="protein sequence ID" value="GCC33003.1"/>
    <property type="molecule type" value="Genomic_DNA"/>
</dbReference>
<evidence type="ECO:0000313" key="3">
    <source>
        <dbReference type="Proteomes" id="UP000287033"/>
    </source>
</evidence>
<sequence length="197" mass="22861">MLHSVLTAGTVLAAPTLPLEISGEQTPPEFREGLQRNKNFVLQIWTNLQTLLETHRLEYPYLYEDQLGLLAESQHLMSIQINVCTQTGFHLEMCLFNLTAVLQQYHSYLTAHIERNHLGKMLQKVEDLRLDLNNLRLNIEELMHFLDITPAPTGIEMQELNFANDFLEQVAVRRLLKTLKKLMENISRVFNFALSRM</sequence>
<evidence type="ECO:0000256" key="1">
    <source>
        <dbReference type="SAM" id="Coils"/>
    </source>
</evidence>
<dbReference type="SUPFAM" id="SSF47266">
    <property type="entry name" value="4-helical cytokines"/>
    <property type="match status" value="1"/>
</dbReference>
<organism evidence="2 3">
    <name type="scientific">Chiloscyllium punctatum</name>
    <name type="common">Brownbanded bambooshark</name>
    <name type="synonym">Hemiscyllium punctatum</name>
    <dbReference type="NCBI Taxonomy" id="137246"/>
    <lineage>
        <taxon>Eukaryota</taxon>
        <taxon>Metazoa</taxon>
        <taxon>Chordata</taxon>
        <taxon>Craniata</taxon>
        <taxon>Vertebrata</taxon>
        <taxon>Chondrichthyes</taxon>
        <taxon>Elasmobranchii</taxon>
        <taxon>Galeomorphii</taxon>
        <taxon>Galeoidea</taxon>
        <taxon>Orectolobiformes</taxon>
        <taxon>Hemiscylliidae</taxon>
        <taxon>Chiloscyllium</taxon>
    </lineage>
</organism>
<dbReference type="Gene3D" id="1.20.1250.10">
    <property type="match status" value="1"/>
</dbReference>